<evidence type="ECO:0000256" key="4">
    <source>
        <dbReference type="ARBA" id="ARBA00023054"/>
    </source>
</evidence>
<evidence type="ECO:0000256" key="2">
    <source>
        <dbReference type="ARBA" id="ARBA00022741"/>
    </source>
</evidence>
<proteinExistence type="inferred from homology"/>
<accession>A0A4W6DNS8</accession>
<evidence type="ECO:0000259" key="8">
    <source>
        <dbReference type="PROSITE" id="PS50067"/>
    </source>
</evidence>
<dbReference type="InterPro" id="IPR027417">
    <property type="entry name" value="P-loop_NTPase"/>
</dbReference>
<evidence type="ECO:0000256" key="3">
    <source>
        <dbReference type="ARBA" id="ARBA00022840"/>
    </source>
</evidence>
<keyword evidence="6" id="KW-0963">Cytoplasm</keyword>
<dbReference type="SMART" id="SM00129">
    <property type="entry name" value="KISc"/>
    <property type="match status" value="1"/>
</dbReference>
<dbReference type="PROSITE" id="PS50067">
    <property type="entry name" value="KINESIN_MOTOR_2"/>
    <property type="match status" value="1"/>
</dbReference>
<reference evidence="9" key="2">
    <citation type="submission" date="2025-08" db="UniProtKB">
        <authorList>
            <consortium name="Ensembl"/>
        </authorList>
    </citation>
    <scope>IDENTIFICATION</scope>
</reference>
<dbReference type="GO" id="GO:0005874">
    <property type="term" value="C:microtubule"/>
    <property type="evidence" value="ECO:0007669"/>
    <property type="project" value="TreeGrafter"/>
</dbReference>
<dbReference type="InterPro" id="IPR027640">
    <property type="entry name" value="Kinesin-like_fam"/>
</dbReference>
<comment type="subcellular location">
    <subcellularLocation>
        <location evidence="1">Cytoplasm</location>
        <location evidence="1">Cytoskeleton</location>
    </subcellularLocation>
</comment>
<evidence type="ECO:0000256" key="6">
    <source>
        <dbReference type="ARBA" id="ARBA00023212"/>
    </source>
</evidence>
<protein>
    <recommendedName>
        <fullName evidence="8">Kinesin motor domain-containing protein</fullName>
    </recommendedName>
</protein>
<dbReference type="GO" id="GO:0005524">
    <property type="term" value="F:ATP binding"/>
    <property type="evidence" value="ECO:0007669"/>
    <property type="project" value="UniProtKB-UniRule"/>
</dbReference>
<dbReference type="GO" id="GO:0007018">
    <property type="term" value="P:microtubule-based movement"/>
    <property type="evidence" value="ECO:0007669"/>
    <property type="project" value="InterPro"/>
</dbReference>
<keyword evidence="5 7" id="KW-0505">Motor protein</keyword>
<dbReference type="InterPro" id="IPR036961">
    <property type="entry name" value="Kinesin_motor_dom_sf"/>
</dbReference>
<keyword evidence="6" id="KW-0206">Cytoskeleton</keyword>
<dbReference type="AlphaFoldDB" id="A0A4W6DNS8"/>
<keyword evidence="4" id="KW-0175">Coiled coil</keyword>
<reference evidence="9" key="3">
    <citation type="submission" date="2025-09" db="UniProtKB">
        <authorList>
            <consortium name="Ensembl"/>
        </authorList>
    </citation>
    <scope>IDENTIFICATION</scope>
</reference>
<dbReference type="GeneTree" id="ENSGT00940000160597"/>
<organism evidence="9 10">
    <name type="scientific">Lates calcarifer</name>
    <name type="common">Barramundi</name>
    <name type="synonym">Holocentrus calcarifer</name>
    <dbReference type="NCBI Taxonomy" id="8187"/>
    <lineage>
        <taxon>Eukaryota</taxon>
        <taxon>Metazoa</taxon>
        <taxon>Chordata</taxon>
        <taxon>Craniata</taxon>
        <taxon>Vertebrata</taxon>
        <taxon>Euteleostomi</taxon>
        <taxon>Actinopterygii</taxon>
        <taxon>Neopterygii</taxon>
        <taxon>Teleostei</taxon>
        <taxon>Neoteleostei</taxon>
        <taxon>Acanthomorphata</taxon>
        <taxon>Carangaria</taxon>
        <taxon>Carangaria incertae sedis</taxon>
        <taxon>Centropomidae</taxon>
        <taxon>Lates</taxon>
    </lineage>
</organism>
<evidence type="ECO:0000256" key="1">
    <source>
        <dbReference type="ARBA" id="ARBA00004245"/>
    </source>
</evidence>
<dbReference type="SUPFAM" id="SSF52540">
    <property type="entry name" value="P-loop containing nucleoside triphosphate hydrolases"/>
    <property type="match status" value="1"/>
</dbReference>
<evidence type="ECO:0000313" key="10">
    <source>
        <dbReference type="Proteomes" id="UP000314980"/>
    </source>
</evidence>
<keyword evidence="10" id="KW-1185">Reference proteome</keyword>
<reference evidence="10" key="1">
    <citation type="submission" date="2015-09" db="EMBL/GenBank/DDBJ databases">
        <authorList>
            <person name="Sai Rama Sridatta P."/>
        </authorList>
    </citation>
    <scope>NUCLEOTIDE SEQUENCE [LARGE SCALE GENOMIC DNA]</scope>
</reference>
<dbReference type="STRING" id="8187.ENSLCAP00010027071"/>
<dbReference type="GO" id="GO:0003777">
    <property type="term" value="F:microtubule motor activity"/>
    <property type="evidence" value="ECO:0007669"/>
    <property type="project" value="InterPro"/>
</dbReference>
<comment type="similarity">
    <text evidence="7">Belongs to the TRAFAC class myosin-kinesin ATPase superfamily. Kinesin family.</text>
</comment>
<dbReference type="GO" id="GO:0008017">
    <property type="term" value="F:microtubule binding"/>
    <property type="evidence" value="ECO:0007669"/>
    <property type="project" value="InterPro"/>
</dbReference>
<dbReference type="InParanoid" id="A0A4W6DNS8"/>
<dbReference type="Gene3D" id="3.40.850.10">
    <property type="entry name" value="Kinesin motor domain"/>
    <property type="match status" value="1"/>
</dbReference>
<dbReference type="Pfam" id="PF00225">
    <property type="entry name" value="Kinesin"/>
    <property type="match status" value="1"/>
</dbReference>
<evidence type="ECO:0000256" key="5">
    <source>
        <dbReference type="ARBA" id="ARBA00023175"/>
    </source>
</evidence>
<name>A0A4W6DNS8_LATCA</name>
<evidence type="ECO:0000313" key="9">
    <source>
        <dbReference type="Ensembl" id="ENSLCAP00010027071.1"/>
    </source>
</evidence>
<feature type="domain" description="Kinesin motor" evidence="8">
    <location>
        <begin position="15"/>
        <end position="135"/>
    </location>
</feature>
<evidence type="ECO:0000256" key="7">
    <source>
        <dbReference type="PROSITE-ProRule" id="PRU00283"/>
    </source>
</evidence>
<dbReference type="Ensembl" id="ENSLCAT00010027645.1">
    <property type="protein sequence ID" value="ENSLCAP00010027071.1"/>
    <property type="gene ID" value="ENSLCAG00010012696.1"/>
</dbReference>
<dbReference type="Proteomes" id="UP000314980">
    <property type="component" value="Unassembled WGS sequence"/>
</dbReference>
<dbReference type="GO" id="GO:0000278">
    <property type="term" value="P:mitotic cell cycle"/>
    <property type="evidence" value="ECO:0007669"/>
    <property type="project" value="TreeGrafter"/>
</dbReference>
<keyword evidence="2 7" id="KW-0547">Nucleotide-binding</keyword>
<keyword evidence="3 7" id="KW-0067">ATP-binding</keyword>
<sequence>MLVRKYVNVSTYTLNLCPCYREESTSSESAEPVQLFWKADKKSIHQIDDGNSTKSFSFDRVFTAEETTSQLYQGIAKPLVVSTVEGYNGTIFAYGQTSSGKTFTMMGSDHIPGVIPLAVEDVFQTIKNVRTVSYV</sequence>
<dbReference type="PANTHER" id="PTHR47968">
    <property type="entry name" value="CENTROMERE PROTEIN E"/>
    <property type="match status" value="1"/>
</dbReference>
<feature type="binding site" evidence="7">
    <location>
        <begin position="95"/>
        <end position="102"/>
    </location>
    <ligand>
        <name>ATP</name>
        <dbReference type="ChEBI" id="CHEBI:30616"/>
    </ligand>
</feature>
<dbReference type="InterPro" id="IPR001752">
    <property type="entry name" value="Kinesin_motor_dom"/>
</dbReference>
<dbReference type="PANTHER" id="PTHR47968:SF75">
    <property type="entry name" value="CENTROMERE-ASSOCIATED PROTEIN E"/>
    <property type="match status" value="1"/>
</dbReference>